<proteinExistence type="predicted"/>
<evidence type="ECO:0000313" key="2">
    <source>
        <dbReference type="Proteomes" id="UP000482487"/>
    </source>
</evidence>
<reference evidence="1 2" key="1">
    <citation type="submission" date="2020-01" db="EMBL/GenBank/DDBJ databases">
        <title>Genome sequence of Desulfovibrio aerotolerans DSM 16695(T).</title>
        <authorList>
            <person name="Karnachuk O."/>
            <person name="Avakyan M."/>
            <person name="Mardanov A."/>
            <person name="Kadnikov V."/>
            <person name="Ravin N."/>
        </authorList>
    </citation>
    <scope>NUCLEOTIDE SEQUENCE [LARGE SCALE GENOMIC DNA]</scope>
    <source>
        <strain evidence="1 2">DSM 16695</strain>
    </source>
</reference>
<dbReference type="OrthoDB" id="8549004at2"/>
<sequence length="207" mass="22973">MLFTFALLASLVSMPNDMIPAALARYENVASYQTTLRVSHGRSNDIIKYFYKKPGFIRMEFVTPHKGALLLYDPTTKRVRLQPFGNTKAFSLTLKPDNPLVKSPSGHRVDESDIGTLLGRVLALQKQGQTTAAGEEHVGGKSTVLVNVEGKQGFTLDGTNRFLLNLDAATLLPVQVRTYDGAGRLRETVLMDDLEIDIPFDEQFFKP</sequence>
<evidence type="ECO:0000313" key="1">
    <source>
        <dbReference type="EMBL" id="MYL83065.1"/>
    </source>
</evidence>
<protein>
    <submittedName>
        <fullName evidence="1">DUF1571 domain-containing protein</fullName>
    </submittedName>
</protein>
<gene>
    <name evidence="1" type="ORF">GTA51_07940</name>
</gene>
<accession>A0A7C9IKR0</accession>
<dbReference type="AlphaFoldDB" id="A0A7C9IKR0"/>
<comment type="caution">
    <text evidence="1">The sequence shown here is derived from an EMBL/GenBank/DDBJ whole genome shotgun (WGS) entry which is preliminary data.</text>
</comment>
<organism evidence="1 2">
    <name type="scientific">Solidesulfovibrio aerotolerans</name>
    <dbReference type="NCBI Taxonomy" id="295255"/>
    <lineage>
        <taxon>Bacteria</taxon>
        <taxon>Pseudomonadati</taxon>
        <taxon>Thermodesulfobacteriota</taxon>
        <taxon>Desulfovibrionia</taxon>
        <taxon>Desulfovibrionales</taxon>
        <taxon>Desulfovibrionaceae</taxon>
        <taxon>Solidesulfovibrio</taxon>
    </lineage>
</organism>
<dbReference type="EMBL" id="WVUD01000010">
    <property type="protein sequence ID" value="MYL83065.1"/>
    <property type="molecule type" value="Genomic_DNA"/>
</dbReference>
<dbReference type="Gene3D" id="2.50.20.10">
    <property type="entry name" value="Lipoprotein localisation LolA/LolB/LppX"/>
    <property type="match status" value="1"/>
</dbReference>
<dbReference type="Proteomes" id="UP000482487">
    <property type="component" value="Unassembled WGS sequence"/>
</dbReference>
<keyword evidence="2" id="KW-1185">Reference proteome</keyword>
<dbReference type="RefSeq" id="WP_160960110.1">
    <property type="nucleotide sequence ID" value="NZ_WVUD01000010.1"/>
</dbReference>
<name>A0A7C9IKR0_9BACT</name>